<protein>
    <recommendedName>
        <fullName evidence="7">Poly [ADP-ribose] polymerase</fullName>
        <shortName evidence="7">PARP</shortName>
        <ecNumber evidence="7">2.4.2.-</ecNumber>
    </recommendedName>
</protein>
<dbReference type="SUPFAM" id="SSF56399">
    <property type="entry name" value="ADP-ribosylation"/>
    <property type="match status" value="1"/>
</dbReference>
<dbReference type="OMA" id="SHENCNS"/>
<evidence type="ECO:0000256" key="4">
    <source>
        <dbReference type="ARBA" id="ARBA00023027"/>
    </source>
</evidence>
<dbReference type="InParanoid" id="H2Y611"/>
<evidence type="ECO:0000259" key="10">
    <source>
        <dbReference type="PROSITE" id="PS51154"/>
    </source>
</evidence>
<dbReference type="AlphaFoldDB" id="H2Y611"/>
<evidence type="ECO:0000259" key="9">
    <source>
        <dbReference type="PROSITE" id="PS51059"/>
    </source>
</evidence>
<dbReference type="Pfam" id="PF01661">
    <property type="entry name" value="Macro"/>
    <property type="match status" value="1"/>
</dbReference>
<dbReference type="GO" id="GO:0070212">
    <property type="term" value="P:protein poly-ADP-ribosylation"/>
    <property type="evidence" value="ECO:0007669"/>
    <property type="project" value="TreeGrafter"/>
</dbReference>
<dbReference type="Gene3D" id="3.40.220.10">
    <property type="entry name" value="Leucine Aminopeptidase, subunit E, domain 1"/>
    <property type="match status" value="1"/>
</dbReference>
<proteinExistence type="inferred from homology"/>
<comment type="similarity">
    <text evidence="6">Belongs to the ARTD/PARP family.</text>
</comment>
<keyword evidence="5" id="KW-0539">Nucleus</keyword>
<dbReference type="Gene3D" id="3.90.228.10">
    <property type="match status" value="1"/>
</dbReference>
<dbReference type="GO" id="GO:0005634">
    <property type="term" value="C:nucleus"/>
    <property type="evidence" value="ECO:0007669"/>
    <property type="project" value="UniProtKB-SubCell"/>
</dbReference>
<dbReference type="PANTHER" id="PTHR14453">
    <property type="entry name" value="PARP/ZINC FINGER CCCH TYPE DOMAIN CONTAINING PROTEIN"/>
    <property type="match status" value="1"/>
</dbReference>
<dbReference type="EC" id="2.4.2.-" evidence="7"/>
<dbReference type="PANTHER" id="PTHR14453:SF67">
    <property type="entry name" value="POLY [ADP-RIBOSE] POLYMERASE"/>
    <property type="match status" value="1"/>
</dbReference>
<dbReference type="GO" id="GO:0003714">
    <property type="term" value="F:transcription corepressor activity"/>
    <property type="evidence" value="ECO:0007669"/>
    <property type="project" value="TreeGrafter"/>
</dbReference>
<evidence type="ECO:0000313" key="11">
    <source>
        <dbReference type="Ensembl" id="ENSCSAVP00000000759.1"/>
    </source>
</evidence>
<dbReference type="HOGENOM" id="CLU_012160_2_0_1"/>
<dbReference type="GO" id="GO:1990404">
    <property type="term" value="F:NAD+-protein mono-ADP-ribosyltransferase activity"/>
    <property type="evidence" value="ECO:0007669"/>
    <property type="project" value="TreeGrafter"/>
</dbReference>
<dbReference type="PROSITE" id="PS51059">
    <property type="entry name" value="PARP_CATALYTIC"/>
    <property type="match status" value="1"/>
</dbReference>
<dbReference type="InterPro" id="IPR043472">
    <property type="entry name" value="Macro_dom-like"/>
</dbReference>
<dbReference type="GeneTree" id="ENSGT00940000164121"/>
<dbReference type="SUPFAM" id="SSF52949">
    <property type="entry name" value="Macro domain-like"/>
    <property type="match status" value="1"/>
</dbReference>
<reference evidence="11" key="2">
    <citation type="submission" date="2025-08" db="UniProtKB">
        <authorList>
            <consortium name="Ensembl"/>
        </authorList>
    </citation>
    <scope>IDENTIFICATION</scope>
</reference>
<dbReference type="Ensembl" id="ENSCSAVT00000000767.1">
    <property type="protein sequence ID" value="ENSCSAVP00000000759.1"/>
    <property type="gene ID" value="ENSCSAVG00000000429.1"/>
</dbReference>
<comment type="subcellular location">
    <subcellularLocation>
        <location evidence="1">Nucleus</location>
    </subcellularLocation>
</comment>
<evidence type="ECO:0000256" key="6">
    <source>
        <dbReference type="ARBA" id="ARBA00024347"/>
    </source>
</evidence>
<dbReference type="PROSITE" id="PS51154">
    <property type="entry name" value="MACRO"/>
    <property type="match status" value="1"/>
</dbReference>
<evidence type="ECO:0000256" key="2">
    <source>
        <dbReference type="ARBA" id="ARBA00022676"/>
    </source>
</evidence>
<dbReference type="eggNOG" id="ENOG502QQXA">
    <property type="taxonomic scope" value="Eukaryota"/>
</dbReference>
<sequence>MSDADGFEDIHRFSKDAAFKKFRESKFGTLDLFSKRLNGAIKQEESKALEKLNKMRPQTPRSVRPSTPTTRQSFSIGQIAVEILKCSITDLPKPDIIINSVGTSFDLSKAKMSRVLLSHIGPKLQKECNQNTNPSTPNYRVTSGGKLSNCIIHYVLPSARYRIEESVMELLEKCDALDGVTVAMPALGTGNRQIPVKESARFLWTAINLLNRYRNPTTLNCIKVAAFDANVYQGFVEFFNSPPKFTGFPTHWGNVNRGECRCVPLNSELEEFKEVIAAFKASKPDIKEILQVERIQNPGLYKMYEGKREDMVDKVKSSFVERELFHGTTKATSDLIIQNDFIAATMYGQGVYFAKTSKYSHRYAIPEPERRMFLVKVLTGDFVLGNTDMKEPPAKNDGTSDAYHSLVNDVSDPTIFVVFNDASAYPKYRITYK</sequence>
<keyword evidence="3 7" id="KW-0808">Transferase</keyword>
<evidence type="ECO:0000256" key="1">
    <source>
        <dbReference type="ARBA" id="ARBA00004123"/>
    </source>
</evidence>
<feature type="domain" description="Macro" evidence="10">
    <location>
        <begin position="68"/>
        <end position="243"/>
    </location>
</feature>
<dbReference type="Proteomes" id="UP000007875">
    <property type="component" value="Unassembled WGS sequence"/>
</dbReference>
<reference evidence="12" key="1">
    <citation type="submission" date="2003-08" db="EMBL/GenBank/DDBJ databases">
        <authorList>
            <person name="Birren B."/>
            <person name="Nusbaum C."/>
            <person name="Abebe A."/>
            <person name="Abouelleil A."/>
            <person name="Adekoya E."/>
            <person name="Ait-zahra M."/>
            <person name="Allen N."/>
            <person name="Allen T."/>
            <person name="An P."/>
            <person name="Anderson M."/>
            <person name="Anderson S."/>
            <person name="Arachchi H."/>
            <person name="Armbruster J."/>
            <person name="Bachantsang P."/>
            <person name="Baldwin J."/>
            <person name="Barry A."/>
            <person name="Bayul T."/>
            <person name="Blitshsteyn B."/>
            <person name="Bloom T."/>
            <person name="Blye J."/>
            <person name="Boguslavskiy L."/>
            <person name="Borowsky M."/>
            <person name="Boukhgalter B."/>
            <person name="Brunache A."/>
            <person name="Butler J."/>
            <person name="Calixte N."/>
            <person name="Calvo S."/>
            <person name="Camarata J."/>
            <person name="Campo K."/>
            <person name="Chang J."/>
            <person name="Cheshatsang Y."/>
            <person name="Citroen M."/>
            <person name="Collymore A."/>
            <person name="Considine T."/>
            <person name="Cook A."/>
            <person name="Cooke P."/>
            <person name="Corum B."/>
            <person name="Cuomo C."/>
            <person name="David R."/>
            <person name="Dawoe T."/>
            <person name="Degray S."/>
            <person name="Dodge S."/>
            <person name="Dooley K."/>
            <person name="Dorje P."/>
            <person name="Dorjee K."/>
            <person name="Dorris L."/>
            <person name="Duffey N."/>
            <person name="Dupes A."/>
            <person name="Elkins T."/>
            <person name="Engels R."/>
            <person name="Erickson J."/>
            <person name="Farina A."/>
            <person name="Faro S."/>
            <person name="Ferreira P."/>
            <person name="Fischer H."/>
            <person name="Fitzgerald M."/>
            <person name="Foley K."/>
            <person name="Gage D."/>
            <person name="Galagan J."/>
            <person name="Gearin G."/>
            <person name="Gnerre S."/>
            <person name="Gnirke A."/>
            <person name="Goyette A."/>
            <person name="Graham J."/>
            <person name="Grandbois E."/>
            <person name="Gyaltsen K."/>
            <person name="Hafez N."/>
            <person name="Hagopian D."/>
            <person name="Hagos B."/>
            <person name="Hall J."/>
            <person name="Hatcher B."/>
            <person name="Heller A."/>
            <person name="Higgins H."/>
            <person name="Honan T."/>
            <person name="Horn A."/>
            <person name="Houde N."/>
            <person name="Hughes L."/>
            <person name="Hulme W."/>
            <person name="Husby E."/>
            <person name="Iliev I."/>
            <person name="Jaffe D."/>
            <person name="Jones C."/>
            <person name="Kamal M."/>
            <person name="Kamat A."/>
            <person name="Kamvysselis M."/>
            <person name="Karlsson E."/>
            <person name="Kells C."/>
            <person name="Kieu A."/>
            <person name="Kisner P."/>
            <person name="Kodira C."/>
            <person name="Kulbokas E."/>
            <person name="Labutti K."/>
            <person name="Lama D."/>
            <person name="Landers T."/>
            <person name="Leger J."/>
            <person name="Levine S."/>
            <person name="Lewis D."/>
            <person name="Lewis T."/>
            <person name="Lindblad-toh K."/>
            <person name="Liu X."/>
            <person name="Lokyitsang T."/>
            <person name="Lokyitsang Y."/>
            <person name="Lucien O."/>
            <person name="Lui A."/>
            <person name="Ma L.J."/>
            <person name="Mabbitt R."/>
            <person name="Macdonald J."/>
            <person name="Maclean C."/>
            <person name="Major J."/>
            <person name="Manning J."/>
            <person name="Marabella R."/>
            <person name="Maru K."/>
            <person name="Matthews C."/>
            <person name="Mauceli E."/>
            <person name="Mccarthy M."/>
            <person name="Mcdonough S."/>
            <person name="Mcghee T."/>
            <person name="Meldrim J."/>
            <person name="Meneus L."/>
            <person name="Mesirov J."/>
            <person name="Mihalev A."/>
            <person name="Mihova T."/>
            <person name="Mikkelsen T."/>
            <person name="Mlenga V."/>
            <person name="Moru K."/>
            <person name="Mozes J."/>
            <person name="Mulrain L."/>
            <person name="Munson G."/>
            <person name="Naylor J."/>
            <person name="Newes C."/>
            <person name="Nguyen C."/>
            <person name="Nguyen N."/>
            <person name="Nguyen T."/>
            <person name="Nicol R."/>
            <person name="Nielsen C."/>
            <person name="Nizzari M."/>
            <person name="Norbu C."/>
            <person name="Norbu N."/>
            <person name="O'donnell P."/>
            <person name="Okoawo O."/>
            <person name="O'leary S."/>
            <person name="Omotosho B."/>
            <person name="O'neill K."/>
            <person name="Osman S."/>
            <person name="Parker S."/>
            <person name="Perrin D."/>
            <person name="Phunkhang P."/>
            <person name="Piqani B."/>
            <person name="Purcell S."/>
            <person name="Rachupka T."/>
            <person name="Ramasamy U."/>
            <person name="Rameau R."/>
            <person name="Ray V."/>
            <person name="Raymond C."/>
            <person name="Retta R."/>
            <person name="Richardson S."/>
            <person name="Rise C."/>
            <person name="Rodriguez J."/>
            <person name="Rogers J."/>
            <person name="Rogov P."/>
            <person name="Rutman M."/>
            <person name="Schupbach R."/>
            <person name="Seaman C."/>
            <person name="Settipalli S."/>
            <person name="Sharpe T."/>
            <person name="Sheridan J."/>
            <person name="Sherpa N."/>
            <person name="Shi J."/>
            <person name="Smirnov S."/>
            <person name="Smith C."/>
            <person name="Sougnez C."/>
            <person name="Spencer B."/>
            <person name="Stalker J."/>
            <person name="Stange-thomann N."/>
            <person name="Stavropoulos S."/>
            <person name="Stetson K."/>
            <person name="Stone C."/>
            <person name="Stone S."/>
            <person name="Stubbs M."/>
            <person name="Talamas J."/>
            <person name="Tchuinga P."/>
            <person name="Tenzing P."/>
            <person name="Tesfaye S."/>
            <person name="Theodore J."/>
            <person name="Thoulutsang Y."/>
            <person name="Topham K."/>
            <person name="Towey S."/>
            <person name="Tsamla T."/>
            <person name="Tsomo N."/>
            <person name="Vallee D."/>
            <person name="Vassiliev H."/>
            <person name="Venkataraman V."/>
            <person name="Vinson J."/>
            <person name="Vo A."/>
            <person name="Wade C."/>
            <person name="Wang S."/>
            <person name="Wangchuk T."/>
            <person name="Wangdi T."/>
            <person name="Whittaker C."/>
            <person name="Wilkinson J."/>
            <person name="Wu Y."/>
            <person name="Wyman D."/>
            <person name="Yadav S."/>
            <person name="Yang S."/>
            <person name="Yang X."/>
            <person name="Yeager S."/>
            <person name="Yee E."/>
            <person name="Young G."/>
            <person name="Zainoun J."/>
            <person name="Zembeck L."/>
            <person name="Zimmer A."/>
            <person name="Zody M."/>
            <person name="Lander E."/>
        </authorList>
    </citation>
    <scope>NUCLEOTIDE SEQUENCE [LARGE SCALE GENOMIC DNA]</scope>
</reference>
<dbReference type="InterPro" id="IPR012317">
    <property type="entry name" value="Poly(ADP-ribose)pol_cat_dom"/>
</dbReference>
<dbReference type="GO" id="GO:0003950">
    <property type="term" value="F:NAD+ poly-ADP-ribosyltransferase activity"/>
    <property type="evidence" value="ECO:0007669"/>
    <property type="project" value="UniProtKB-UniRule"/>
</dbReference>
<dbReference type="GO" id="GO:0010629">
    <property type="term" value="P:negative regulation of gene expression"/>
    <property type="evidence" value="ECO:0007669"/>
    <property type="project" value="TreeGrafter"/>
</dbReference>
<accession>H2Y611</accession>
<feature type="region of interest" description="Disordered" evidence="8">
    <location>
        <begin position="49"/>
        <end position="71"/>
    </location>
</feature>
<dbReference type="SMART" id="SM00506">
    <property type="entry name" value="A1pp"/>
    <property type="match status" value="1"/>
</dbReference>
<keyword evidence="2 7" id="KW-0328">Glycosyltransferase</keyword>
<evidence type="ECO:0000256" key="5">
    <source>
        <dbReference type="ARBA" id="ARBA00023242"/>
    </source>
</evidence>
<evidence type="ECO:0000313" key="12">
    <source>
        <dbReference type="Proteomes" id="UP000007875"/>
    </source>
</evidence>
<dbReference type="GO" id="GO:0005737">
    <property type="term" value="C:cytoplasm"/>
    <property type="evidence" value="ECO:0007669"/>
    <property type="project" value="TreeGrafter"/>
</dbReference>
<dbReference type="InterPro" id="IPR052056">
    <property type="entry name" value="Mono-ARTD/PARP"/>
</dbReference>
<evidence type="ECO:0000256" key="3">
    <source>
        <dbReference type="ARBA" id="ARBA00022679"/>
    </source>
</evidence>
<dbReference type="STRING" id="51511.ENSCSAVP00000000759"/>
<evidence type="ECO:0000256" key="8">
    <source>
        <dbReference type="SAM" id="MobiDB-lite"/>
    </source>
</evidence>
<reference evidence="11" key="3">
    <citation type="submission" date="2025-09" db="UniProtKB">
        <authorList>
            <consortium name="Ensembl"/>
        </authorList>
    </citation>
    <scope>IDENTIFICATION</scope>
</reference>
<feature type="domain" description="PARP catalytic" evidence="9">
    <location>
        <begin position="248"/>
        <end position="433"/>
    </location>
</feature>
<evidence type="ECO:0000256" key="7">
    <source>
        <dbReference type="RuleBase" id="RU362114"/>
    </source>
</evidence>
<organism evidence="11 12">
    <name type="scientific">Ciona savignyi</name>
    <name type="common">Pacific transparent sea squirt</name>
    <dbReference type="NCBI Taxonomy" id="51511"/>
    <lineage>
        <taxon>Eukaryota</taxon>
        <taxon>Metazoa</taxon>
        <taxon>Chordata</taxon>
        <taxon>Tunicata</taxon>
        <taxon>Ascidiacea</taxon>
        <taxon>Phlebobranchia</taxon>
        <taxon>Cionidae</taxon>
        <taxon>Ciona</taxon>
    </lineage>
</organism>
<keyword evidence="4 7" id="KW-0520">NAD</keyword>
<dbReference type="InterPro" id="IPR002589">
    <property type="entry name" value="Macro_dom"/>
</dbReference>
<dbReference type="Pfam" id="PF00644">
    <property type="entry name" value="PARP"/>
    <property type="match status" value="1"/>
</dbReference>
<name>H2Y611_CIOSA</name>
<feature type="compositionally biased region" description="Low complexity" evidence="8">
    <location>
        <begin position="56"/>
        <end position="71"/>
    </location>
</feature>
<keyword evidence="12" id="KW-1185">Reference proteome</keyword>